<dbReference type="PATRIC" id="fig|1056511.3.peg.1323"/>
<name>L8JD86_9GAMM</name>
<dbReference type="GO" id="GO:0016020">
    <property type="term" value="C:membrane"/>
    <property type="evidence" value="ECO:0007669"/>
    <property type="project" value="TreeGrafter"/>
</dbReference>
<dbReference type="PANTHER" id="PTHR43798">
    <property type="entry name" value="MONOACYLGLYCEROL LIPASE"/>
    <property type="match status" value="1"/>
</dbReference>
<protein>
    <recommendedName>
        <fullName evidence="2">AB hydrolase-1 domain-containing protein</fullName>
    </recommendedName>
</protein>
<keyword evidence="1" id="KW-0472">Membrane</keyword>
<dbReference type="Proteomes" id="UP000011134">
    <property type="component" value="Unassembled WGS sequence"/>
</dbReference>
<dbReference type="OrthoDB" id="5296151at2"/>
<sequence>MKKIIMIISLTVLVVFSPVLYLIYKFAFTGPISDDEFQKKLPSIVKNLETKVEGNGKETLVFIHGYPDSLEMWDKQAEYFKKEYTVARFTLPGFELKDNGERPHYSIKQIRMIIDGYIKSLERGKVTVIAHDWGAFYASQYLKQNDLVDRVVLFDVGSFGEEKQPVINVKYTFALAVAWTLPELLGEKLALYTADKILGFPNVDSNKTIEDFRPDTRMTYPYWHLWNSILTKRISKATPVEEYGTPFLFIYGKDKSVWFHAESWVKDLHDKNKGQVEAVPGGHWFMLSSPDLVNQKVAAWLEAN</sequence>
<comment type="caution">
    <text evidence="3">The sequence shown here is derived from an EMBL/GenBank/DDBJ whole genome shotgun (WGS) entry which is preliminary data.</text>
</comment>
<evidence type="ECO:0000259" key="2">
    <source>
        <dbReference type="Pfam" id="PF12697"/>
    </source>
</evidence>
<feature type="domain" description="AB hydrolase-1" evidence="2">
    <location>
        <begin position="60"/>
        <end position="294"/>
    </location>
</feature>
<dbReference type="AlphaFoldDB" id="L8JD86"/>
<keyword evidence="1" id="KW-0812">Transmembrane</keyword>
<dbReference type="PANTHER" id="PTHR43798:SF33">
    <property type="entry name" value="HYDROLASE, PUTATIVE (AFU_ORTHOLOGUE AFUA_2G14860)-RELATED"/>
    <property type="match status" value="1"/>
</dbReference>
<gene>
    <name evidence="3" type="ORF">C942_04494</name>
</gene>
<dbReference type="InterPro" id="IPR000073">
    <property type="entry name" value="AB_hydrolase_1"/>
</dbReference>
<proteinExistence type="predicted"/>
<reference evidence="3 4" key="1">
    <citation type="submission" date="2012-12" db="EMBL/GenBank/DDBJ databases">
        <title>Genome Assembly of Photobacterium sp. AK15.</title>
        <authorList>
            <person name="Khatri I."/>
            <person name="Vaidya B."/>
            <person name="Srinivas T.N.R."/>
            <person name="Subramanian S."/>
            <person name="Pinnaka A."/>
        </authorList>
    </citation>
    <scope>NUCLEOTIDE SEQUENCE [LARGE SCALE GENOMIC DNA]</scope>
    <source>
        <strain evidence="3 4">AK15</strain>
    </source>
</reference>
<dbReference type="InterPro" id="IPR029058">
    <property type="entry name" value="AB_hydrolase_fold"/>
</dbReference>
<dbReference type="RefSeq" id="WP_007463774.1">
    <property type="nucleotide sequence ID" value="NZ_AMZO01000006.1"/>
</dbReference>
<dbReference type="EMBL" id="AMZO01000006">
    <property type="protein sequence ID" value="ELR66796.1"/>
    <property type="molecule type" value="Genomic_DNA"/>
</dbReference>
<feature type="transmembrane region" description="Helical" evidence="1">
    <location>
        <begin position="7"/>
        <end position="24"/>
    </location>
</feature>
<dbReference type="GO" id="GO:0047372">
    <property type="term" value="F:monoacylglycerol lipase activity"/>
    <property type="evidence" value="ECO:0007669"/>
    <property type="project" value="TreeGrafter"/>
</dbReference>
<evidence type="ECO:0000256" key="1">
    <source>
        <dbReference type="SAM" id="Phobius"/>
    </source>
</evidence>
<keyword evidence="1" id="KW-1133">Transmembrane helix</keyword>
<accession>L8JD86</accession>
<organism evidence="3 4">
    <name type="scientific">Photobacterium marinum</name>
    <dbReference type="NCBI Taxonomy" id="1056511"/>
    <lineage>
        <taxon>Bacteria</taxon>
        <taxon>Pseudomonadati</taxon>
        <taxon>Pseudomonadota</taxon>
        <taxon>Gammaproteobacteria</taxon>
        <taxon>Vibrionales</taxon>
        <taxon>Vibrionaceae</taxon>
        <taxon>Photobacterium</taxon>
    </lineage>
</organism>
<dbReference type="SUPFAM" id="SSF53474">
    <property type="entry name" value="alpha/beta-Hydrolases"/>
    <property type="match status" value="1"/>
</dbReference>
<dbReference type="Gene3D" id="3.40.50.1820">
    <property type="entry name" value="alpha/beta hydrolase"/>
    <property type="match status" value="1"/>
</dbReference>
<keyword evidence="4" id="KW-1185">Reference proteome</keyword>
<evidence type="ECO:0000313" key="3">
    <source>
        <dbReference type="EMBL" id="ELR66796.1"/>
    </source>
</evidence>
<dbReference type="InterPro" id="IPR050266">
    <property type="entry name" value="AB_hydrolase_sf"/>
</dbReference>
<evidence type="ECO:0000313" key="4">
    <source>
        <dbReference type="Proteomes" id="UP000011134"/>
    </source>
</evidence>
<dbReference type="Pfam" id="PF12697">
    <property type="entry name" value="Abhydrolase_6"/>
    <property type="match status" value="1"/>
</dbReference>
<dbReference type="GO" id="GO:0046464">
    <property type="term" value="P:acylglycerol catabolic process"/>
    <property type="evidence" value="ECO:0007669"/>
    <property type="project" value="TreeGrafter"/>
</dbReference>